<dbReference type="PANTHER" id="PTHR45823:SF1">
    <property type="entry name" value="T-SNARE COILED-COIL HOMOLOGY DOMAIN-CONTAINING PROTEIN"/>
    <property type="match status" value="1"/>
</dbReference>
<gene>
    <name evidence="1" type="ORF">LAZ67_13001056</name>
</gene>
<sequence length="137" mass="15645">MDHKIDAFFTPLESRLSRLEHNRNVKLSSTLMSCEVKKENYNSGSPVIKVPTFDGQSSWSSFKTQFNVVAQINGWNVGDKASYLAAALRGPAVEVLQMIPEQLRLDFNSLVNALGSRYEEEHYQQLYVKFKNNLQDE</sequence>
<reference evidence="1 2" key="1">
    <citation type="submission" date="2022-01" db="EMBL/GenBank/DDBJ databases">
        <title>A chromosomal length assembly of Cordylochernes scorpioides.</title>
        <authorList>
            <person name="Zeh D."/>
            <person name="Zeh J."/>
        </authorList>
    </citation>
    <scope>NUCLEOTIDE SEQUENCE [LARGE SCALE GENOMIC DNA]</scope>
    <source>
        <strain evidence="1">IN4F17</strain>
        <tissue evidence="1">Whole Body</tissue>
    </source>
</reference>
<protein>
    <submittedName>
        <fullName evidence="1">Uncharacterized protein</fullName>
    </submittedName>
</protein>
<evidence type="ECO:0000313" key="2">
    <source>
        <dbReference type="Proteomes" id="UP001235939"/>
    </source>
</evidence>
<dbReference type="PANTHER" id="PTHR45823">
    <property type="entry name" value="T-SNARE COILED-COIL HOMOLOGY DOMAIN-CONTAINING PROTEIN"/>
    <property type="match status" value="1"/>
</dbReference>
<dbReference type="Proteomes" id="UP001235939">
    <property type="component" value="Chromosome 13"/>
</dbReference>
<dbReference type="EMBL" id="CP092875">
    <property type="protein sequence ID" value="UYV75702.1"/>
    <property type="molecule type" value="Genomic_DNA"/>
</dbReference>
<evidence type="ECO:0000313" key="1">
    <source>
        <dbReference type="EMBL" id="UYV75702.1"/>
    </source>
</evidence>
<keyword evidence="2" id="KW-1185">Reference proteome</keyword>
<organism evidence="1 2">
    <name type="scientific">Cordylochernes scorpioides</name>
    <dbReference type="NCBI Taxonomy" id="51811"/>
    <lineage>
        <taxon>Eukaryota</taxon>
        <taxon>Metazoa</taxon>
        <taxon>Ecdysozoa</taxon>
        <taxon>Arthropoda</taxon>
        <taxon>Chelicerata</taxon>
        <taxon>Arachnida</taxon>
        <taxon>Pseudoscorpiones</taxon>
        <taxon>Cheliferoidea</taxon>
        <taxon>Chernetidae</taxon>
        <taxon>Cordylochernes</taxon>
    </lineage>
</organism>
<accession>A0ABY6L3I3</accession>
<name>A0ABY6L3I3_9ARAC</name>
<proteinExistence type="predicted"/>